<dbReference type="InterPro" id="IPR021514">
    <property type="entry name" value="DUF3176"/>
</dbReference>
<feature type="transmembrane region" description="Helical" evidence="2">
    <location>
        <begin position="532"/>
        <end position="554"/>
    </location>
</feature>
<dbReference type="AlphaFoldDB" id="A0A9W4JQT7"/>
<evidence type="ECO:0000313" key="3">
    <source>
        <dbReference type="EMBL" id="CAG8408729.1"/>
    </source>
</evidence>
<dbReference type="Proteomes" id="UP001152646">
    <property type="component" value="Unassembled WGS sequence"/>
</dbReference>
<organism evidence="3 4">
    <name type="scientific">Penicillium salamii</name>
    <dbReference type="NCBI Taxonomy" id="1612424"/>
    <lineage>
        <taxon>Eukaryota</taxon>
        <taxon>Fungi</taxon>
        <taxon>Dikarya</taxon>
        <taxon>Ascomycota</taxon>
        <taxon>Pezizomycotina</taxon>
        <taxon>Eurotiomycetes</taxon>
        <taxon>Eurotiomycetidae</taxon>
        <taxon>Eurotiales</taxon>
        <taxon>Aspergillaceae</taxon>
        <taxon>Penicillium</taxon>
    </lineage>
</organism>
<feature type="compositionally biased region" description="Basic and acidic residues" evidence="1">
    <location>
        <begin position="604"/>
        <end position="614"/>
    </location>
</feature>
<evidence type="ECO:0000313" key="4">
    <source>
        <dbReference type="Proteomes" id="UP001152646"/>
    </source>
</evidence>
<evidence type="ECO:0000256" key="1">
    <source>
        <dbReference type="SAM" id="MobiDB-lite"/>
    </source>
</evidence>
<dbReference type="EMBL" id="CAJVPA010000217">
    <property type="protein sequence ID" value="CAG8408729.1"/>
    <property type="molecule type" value="Genomic_DNA"/>
</dbReference>
<proteinExistence type="predicted"/>
<dbReference type="PANTHER" id="PTHR35394">
    <property type="entry name" value="DUF3176 DOMAIN-CONTAINING PROTEIN"/>
    <property type="match status" value="1"/>
</dbReference>
<gene>
    <name evidence="3" type="ORF">PSALAMII_LOCUS8931</name>
</gene>
<comment type="caution">
    <text evidence="3">The sequence shown here is derived from an EMBL/GenBank/DDBJ whole genome shotgun (WGS) entry which is preliminary data.</text>
</comment>
<keyword evidence="2" id="KW-1133">Transmembrane helix</keyword>
<protein>
    <submittedName>
        <fullName evidence="3">Uncharacterized protein</fullName>
    </submittedName>
</protein>
<keyword evidence="2" id="KW-0472">Membrane</keyword>
<keyword evidence="2" id="KW-0812">Transmembrane</keyword>
<dbReference type="OrthoDB" id="5376804at2759"/>
<feature type="transmembrane region" description="Helical" evidence="2">
    <location>
        <begin position="130"/>
        <end position="148"/>
    </location>
</feature>
<feature type="transmembrane region" description="Helical" evidence="2">
    <location>
        <begin position="31"/>
        <end position="51"/>
    </location>
</feature>
<name>A0A9W4JQT7_9EURO</name>
<feature type="region of interest" description="Disordered" evidence="1">
    <location>
        <begin position="599"/>
        <end position="621"/>
    </location>
</feature>
<dbReference type="Pfam" id="PF11374">
    <property type="entry name" value="DUF3176"/>
    <property type="match status" value="1"/>
</dbReference>
<reference evidence="3" key="1">
    <citation type="submission" date="2021-07" db="EMBL/GenBank/DDBJ databases">
        <authorList>
            <person name="Branca A.L. A."/>
        </authorList>
    </citation>
    <scope>NUCLEOTIDE SEQUENCE</scope>
</reference>
<dbReference type="PANTHER" id="PTHR35394:SF5">
    <property type="entry name" value="DUF3176 DOMAIN-CONTAINING PROTEIN"/>
    <property type="match status" value="1"/>
</dbReference>
<accession>A0A9W4JQT7</accession>
<evidence type="ECO:0000256" key="2">
    <source>
        <dbReference type="SAM" id="Phobius"/>
    </source>
</evidence>
<sequence>MTTQWTELVVPKSRSHKSWNDRCLDTWTLEVLAAVFSVSCFVAICAILGGYDGKARPDLRFGLSLNAIISVLATGCKSSLMFTIGEALSQSKWVRFRNSSTPLVDMQTFDSASRGPLGAMMMLFHKRPSVATFGAAIVVLMLAFDPFVQQITKYPTRSAPIRDGTGVAITKKLAHFVPFATPIQWDMAYTSGLWSDDNPFHATCSSGNCTWPVSRSVGMCTKCDDVNTESILLHCDRKPYINQTYTEWLNGATGSDHFESSCHISSPFGNFTFADASFTIGNKGRDDDHRVVYFPKHTTWHAYSGFDPLAPVDEADHTDNFTFAGVTNPLMVVAHAQMEYDTTFPNASDPVRGLKIKKITGCSLALCLSDWRISVNDGTTQAEASAIEFGDMFWRHTGHYVKDQTLCWRPNSSPPHIPFDHTDDEKGNRNPSILTSSLVEFAFCGINSGILLPGAPFVGSSITVWASHQGKDEEFSPEILRGNASTERIAHVGLEYVMANVANSINNMALTSNGEDLSGTAFGIEVFVEVQWPWIIFPGLLVVFGITFFAVAVFTNKDASLWKSSIFAFLYHGLEGIDTEDCPTASTMERKAADISVQLTQSPGKDDSKLREEQTFQETSN</sequence>